<reference evidence="2" key="1">
    <citation type="submission" date="2020-06" db="EMBL/GenBank/DDBJ databases">
        <authorList>
            <person name="Li T."/>
            <person name="Hu X."/>
            <person name="Zhang T."/>
            <person name="Song X."/>
            <person name="Zhang H."/>
            <person name="Dai N."/>
            <person name="Sheng W."/>
            <person name="Hou X."/>
            <person name="Wei L."/>
        </authorList>
    </citation>
    <scope>NUCLEOTIDE SEQUENCE</scope>
    <source>
        <strain evidence="2">3651</strain>
        <tissue evidence="2">Leaf</tissue>
    </source>
</reference>
<evidence type="ECO:0000313" key="2">
    <source>
        <dbReference type="EMBL" id="KAK4431235.1"/>
    </source>
</evidence>
<name>A0AAE1YJ57_9LAMI</name>
<feature type="compositionally biased region" description="Basic and acidic residues" evidence="1">
    <location>
        <begin position="34"/>
        <end position="47"/>
    </location>
</feature>
<proteinExistence type="predicted"/>
<dbReference type="AlphaFoldDB" id="A0AAE1YJ57"/>
<keyword evidence="3" id="KW-1185">Reference proteome</keyword>
<feature type="compositionally biased region" description="Low complexity" evidence="1">
    <location>
        <begin position="17"/>
        <end position="32"/>
    </location>
</feature>
<dbReference type="EMBL" id="JACGWO010000003">
    <property type="protein sequence ID" value="KAK4431235.1"/>
    <property type="molecule type" value="Genomic_DNA"/>
</dbReference>
<protein>
    <submittedName>
        <fullName evidence="2">Uncharacterized protein</fullName>
    </submittedName>
</protein>
<evidence type="ECO:0000256" key="1">
    <source>
        <dbReference type="SAM" id="MobiDB-lite"/>
    </source>
</evidence>
<feature type="region of interest" description="Disordered" evidence="1">
    <location>
        <begin position="1"/>
        <end position="114"/>
    </location>
</feature>
<organism evidence="2 3">
    <name type="scientific">Sesamum alatum</name>
    <dbReference type="NCBI Taxonomy" id="300844"/>
    <lineage>
        <taxon>Eukaryota</taxon>
        <taxon>Viridiplantae</taxon>
        <taxon>Streptophyta</taxon>
        <taxon>Embryophyta</taxon>
        <taxon>Tracheophyta</taxon>
        <taxon>Spermatophyta</taxon>
        <taxon>Magnoliopsida</taxon>
        <taxon>eudicotyledons</taxon>
        <taxon>Gunneridae</taxon>
        <taxon>Pentapetalae</taxon>
        <taxon>asterids</taxon>
        <taxon>lamiids</taxon>
        <taxon>Lamiales</taxon>
        <taxon>Pedaliaceae</taxon>
        <taxon>Sesamum</taxon>
    </lineage>
</organism>
<reference evidence="2" key="2">
    <citation type="journal article" date="2024" name="Plant">
        <title>Genomic evolution and insights into agronomic trait innovations of Sesamum species.</title>
        <authorList>
            <person name="Miao H."/>
            <person name="Wang L."/>
            <person name="Qu L."/>
            <person name="Liu H."/>
            <person name="Sun Y."/>
            <person name="Le M."/>
            <person name="Wang Q."/>
            <person name="Wei S."/>
            <person name="Zheng Y."/>
            <person name="Lin W."/>
            <person name="Duan Y."/>
            <person name="Cao H."/>
            <person name="Xiong S."/>
            <person name="Wang X."/>
            <person name="Wei L."/>
            <person name="Li C."/>
            <person name="Ma Q."/>
            <person name="Ju M."/>
            <person name="Zhao R."/>
            <person name="Li G."/>
            <person name="Mu C."/>
            <person name="Tian Q."/>
            <person name="Mei H."/>
            <person name="Zhang T."/>
            <person name="Gao T."/>
            <person name="Zhang H."/>
        </authorList>
    </citation>
    <scope>NUCLEOTIDE SEQUENCE</scope>
    <source>
        <strain evidence="2">3651</strain>
    </source>
</reference>
<evidence type="ECO:0000313" key="3">
    <source>
        <dbReference type="Proteomes" id="UP001293254"/>
    </source>
</evidence>
<accession>A0AAE1YJ57</accession>
<comment type="caution">
    <text evidence="2">The sequence shown here is derived from an EMBL/GenBank/DDBJ whole genome shotgun (WGS) entry which is preliminary data.</text>
</comment>
<dbReference type="Proteomes" id="UP001293254">
    <property type="component" value="Unassembled WGS sequence"/>
</dbReference>
<gene>
    <name evidence="2" type="ORF">Salat_0885600</name>
</gene>
<sequence>MGGCASRPKDLDAELKAPAPVEAPAAVDAPAVEADEKPKAETAPEEKKDEDEANKKEEPLIDISEEPQAAPKGRTETLSSGEGRSCSGGGRQGGEEQETTVAGGLEIPIPVSSG</sequence>